<keyword evidence="12" id="KW-1185">Reference proteome</keyword>
<keyword evidence="5 9" id="KW-0378">Hydrolase</keyword>
<keyword evidence="10" id="KW-0732">Signal</keyword>
<dbReference type="InterPro" id="IPR012334">
    <property type="entry name" value="Pectin_lyas_fold"/>
</dbReference>
<dbReference type="PANTHER" id="PTHR31375">
    <property type="match status" value="1"/>
</dbReference>
<dbReference type="InterPro" id="IPR011050">
    <property type="entry name" value="Pectin_lyase_fold/virulence"/>
</dbReference>
<evidence type="ECO:0000256" key="6">
    <source>
        <dbReference type="ARBA" id="ARBA00023295"/>
    </source>
</evidence>
<dbReference type="InterPro" id="IPR006626">
    <property type="entry name" value="PbH1"/>
</dbReference>
<name>A0AAV1ANM7_VICFA</name>
<evidence type="ECO:0000256" key="2">
    <source>
        <dbReference type="ARBA" id="ARBA00008834"/>
    </source>
</evidence>
<evidence type="ECO:0000256" key="3">
    <source>
        <dbReference type="ARBA" id="ARBA00022512"/>
    </source>
</evidence>
<dbReference type="InterPro" id="IPR000743">
    <property type="entry name" value="Glyco_hydro_28"/>
</dbReference>
<evidence type="ECO:0000256" key="10">
    <source>
        <dbReference type="SAM" id="SignalP"/>
    </source>
</evidence>
<feature type="active site" evidence="8">
    <location>
        <position position="270"/>
    </location>
</feature>
<accession>A0AAV1ANM7</accession>
<evidence type="ECO:0000256" key="8">
    <source>
        <dbReference type="PROSITE-ProRule" id="PRU10052"/>
    </source>
</evidence>
<keyword evidence="3" id="KW-0134">Cell wall</keyword>
<dbReference type="GO" id="GO:0005975">
    <property type="term" value="P:carbohydrate metabolic process"/>
    <property type="evidence" value="ECO:0007669"/>
    <property type="project" value="InterPro"/>
</dbReference>
<evidence type="ECO:0000256" key="9">
    <source>
        <dbReference type="RuleBase" id="RU361169"/>
    </source>
</evidence>
<evidence type="ECO:0000256" key="4">
    <source>
        <dbReference type="ARBA" id="ARBA00022525"/>
    </source>
</evidence>
<dbReference type="EMBL" id="OX451739">
    <property type="protein sequence ID" value="CAI8610689.1"/>
    <property type="molecule type" value="Genomic_DNA"/>
</dbReference>
<proteinExistence type="inferred from homology"/>
<sequence length="420" mass="45531">MAIAKSASIVIIFFALAHYADAAVRNRTTVGHDIFGDSNHARDVLLPGEKLVNVESFGAKGDGVTDCTQAFMSAWQATCHASGQNRLYIPAGRFLVSSMYFAGPCLAPNPITIQVVGTVLATTDPSEYENGEWLMFDHINGLKIVGGGVFDGQGQQSWEHTENCELSNSECKRNPSSLYFHDVQNAIVANIKSLNPKGFHFFITACSNIRLRKLKIIAPETSPNTDGIHISNSINVIVARNTIATGDDCLSMIQGCENIFINRLKCGPGHGISIGSLGKYPDEREVKGIRIKNSALIGTTNGLRIKTWPERYGGGASEISFSNINMTNVRNPIIIDQEYECHPDCKKKPSLVRIADIHFANVRGTTATPIAVDMRCSAQFPCMGVSVRDIDLKFGTVPSTARCVNVKPVYGGLLNPPACP</sequence>
<evidence type="ECO:0000256" key="7">
    <source>
        <dbReference type="ARBA" id="ARBA00023316"/>
    </source>
</evidence>
<feature type="chain" id="PRO_5043426792" description="Polygalacturonase" evidence="10">
    <location>
        <begin position="23"/>
        <end position="420"/>
    </location>
</feature>
<evidence type="ECO:0000313" key="11">
    <source>
        <dbReference type="EMBL" id="CAI8610689.1"/>
    </source>
</evidence>
<evidence type="ECO:0000256" key="5">
    <source>
        <dbReference type="ARBA" id="ARBA00022801"/>
    </source>
</evidence>
<protein>
    <recommendedName>
        <fullName evidence="13">Polygalacturonase</fullName>
    </recommendedName>
</protein>
<dbReference type="SUPFAM" id="SSF51126">
    <property type="entry name" value="Pectin lyase-like"/>
    <property type="match status" value="1"/>
</dbReference>
<dbReference type="GO" id="GO:0071555">
    <property type="term" value="P:cell wall organization"/>
    <property type="evidence" value="ECO:0007669"/>
    <property type="project" value="UniProtKB-KW"/>
</dbReference>
<dbReference type="Gene3D" id="2.160.20.10">
    <property type="entry name" value="Single-stranded right-handed beta-helix, Pectin lyase-like"/>
    <property type="match status" value="1"/>
</dbReference>
<comment type="subcellular location">
    <subcellularLocation>
        <location evidence="1">Secreted</location>
        <location evidence="1">Cell wall</location>
    </subcellularLocation>
</comment>
<dbReference type="AlphaFoldDB" id="A0AAV1ANM7"/>
<dbReference type="FunFam" id="2.160.20.10:FF:000004">
    <property type="entry name" value="Pectin lyase-like superfamily protein"/>
    <property type="match status" value="1"/>
</dbReference>
<keyword evidence="4" id="KW-0964">Secreted</keyword>
<feature type="signal peptide" evidence="10">
    <location>
        <begin position="1"/>
        <end position="22"/>
    </location>
</feature>
<dbReference type="PROSITE" id="PS00502">
    <property type="entry name" value="POLYGALACTURONASE"/>
    <property type="match status" value="1"/>
</dbReference>
<evidence type="ECO:0000313" key="12">
    <source>
        <dbReference type="Proteomes" id="UP001157006"/>
    </source>
</evidence>
<reference evidence="11 12" key="1">
    <citation type="submission" date="2023-01" db="EMBL/GenBank/DDBJ databases">
        <authorList>
            <person name="Kreplak J."/>
        </authorList>
    </citation>
    <scope>NUCLEOTIDE SEQUENCE [LARGE SCALE GENOMIC DNA]</scope>
</reference>
<keyword evidence="6 9" id="KW-0326">Glycosidase</keyword>
<keyword evidence="7" id="KW-0961">Cell wall biogenesis/degradation</keyword>
<dbReference type="GO" id="GO:0004650">
    <property type="term" value="F:polygalacturonase activity"/>
    <property type="evidence" value="ECO:0007669"/>
    <property type="project" value="InterPro"/>
</dbReference>
<dbReference type="SMART" id="SM00710">
    <property type="entry name" value="PbH1"/>
    <property type="match status" value="4"/>
</dbReference>
<dbReference type="Proteomes" id="UP001157006">
    <property type="component" value="Chromosome 4"/>
</dbReference>
<evidence type="ECO:0000256" key="1">
    <source>
        <dbReference type="ARBA" id="ARBA00004191"/>
    </source>
</evidence>
<evidence type="ECO:0008006" key="13">
    <source>
        <dbReference type="Google" id="ProtNLM"/>
    </source>
</evidence>
<dbReference type="Pfam" id="PF00295">
    <property type="entry name" value="Glyco_hydro_28"/>
    <property type="match status" value="1"/>
</dbReference>
<comment type="similarity">
    <text evidence="2 9">Belongs to the glycosyl hydrolase 28 family.</text>
</comment>
<gene>
    <name evidence="11" type="ORF">VFH_IV194400</name>
</gene>
<organism evidence="11 12">
    <name type="scientific">Vicia faba</name>
    <name type="common">Broad bean</name>
    <name type="synonym">Faba vulgaris</name>
    <dbReference type="NCBI Taxonomy" id="3906"/>
    <lineage>
        <taxon>Eukaryota</taxon>
        <taxon>Viridiplantae</taxon>
        <taxon>Streptophyta</taxon>
        <taxon>Embryophyta</taxon>
        <taxon>Tracheophyta</taxon>
        <taxon>Spermatophyta</taxon>
        <taxon>Magnoliopsida</taxon>
        <taxon>eudicotyledons</taxon>
        <taxon>Gunneridae</taxon>
        <taxon>Pentapetalae</taxon>
        <taxon>rosids</taxon>
        <taxon>fabids</taxon>
        <taxon>Fabales</taxon>
        <taxon>Fabaceae</taxon>
        <taxon>Papilionoideae</taxon>
        <taxon>50 kb inversion clade</taxon>
        <taxon>NPAAA clade</taxon>
        <taxon>Hologalegina</taxon>
        <taxon>IRL clade</taxon>
        <taxon>Fabeae</taxon>
        <taxon>Vicia</taxon>
    </lineage>
</organism>